<evidence type="ECO:0000313" key="4">
    <source>
        <dbReference type="Proteomes" id="UP000008370"/>
    </source>
</evidence>
<feature type="domain" description="BTB" evidence="2">
    <location>
        <begin position="443"/>
        <end position="525"/>
    </location>
</feature>
<dbReference type="EMBL" id="JH930480">
    <property type="protein sequence ID" value="EKM49665.1"/>
    <property type="molecule type" value="Genomic_DNA"/>
</dbReference>
<feature type="compositionally biased region" description="Polar residues" evidence="1">
    <location>
        <begin position="244"/>
        <end position="255"/>
    </location>
</feature>
<dbReference type="Proteomes" id="UP000008370">
    <property type="component" value="Unassembled WGS sequence"/>
</dbReference>
<evidence type="ECO:0000259" key="2">
    <source>
        <dbReference type="PROSITE" id="PS50097"/>
    </source>
</evidence>
<dbReference type="AlphaFoldDB" id="K5VSB1"/>
<dbReference type="PROSITE" id="PS50097">
    <property type="entry name" value="BTB"/>
    <property type="match status" value="1"/>
</dbReference>
<gene>
    <name evidence="3" type="ORF">PHACADRAFT_33234</name>
</gene>
<proteinExistence type="predicted"/>
<dbReference type="SUPFAM" id="SSF54695">
    <property type="entry name" value="POZ domain"/>
    <property type="match status" value="1"/>
</dbReference>
<feature type="region of interest" description="Disordered" evidence="1">
    <location>
        <begin position="61"/>
        <end position="116"/>
    </location>
</feature>
<dbReference type="RefSeq" id="XP_007401539.1">
    <property type="nucleotide sequence ID" value="XM_007401477.1"/>
</dbReference>
<accession>K5VSB1</accession>
<feature type="compositionally biased region" description="Low complexity" evidence="1">
    <location>
        <begin position="256"/>
        <end position="268"/>
    </location>
</feature>
<dbReference type="InterPro" id="IPR000210">
    <property type="entry name" value="BTB/POZ_dom"/>
</dbReference>
<feature type="region of interest" description="Disordered" evidence="1">
    <location>
        <begin position="132"/>
        <end position="170"/>
    </location>
</feature>
<dbReference type="STRING" id="650164.K5VSB1"/>
<evidence type="ECO:0000256" key="1">
    <source>
        <dbReference type="SAM" id="MobiDB-lite"/>
    </source>
</evidence>
<dbReference type="Pfam" id="PF00651">
    <property type="entry name" value="BTB"/>
    <property type="match status" value="1"/>
</dbReference>
<feature type="compositionally biased region" description="Low complexity" evidence="1">
    <location>
        <begin position="74"/>
        <end position="85"/>
    </location>
</feature>
<organism evidence="3 4">
    <name type="scientific">Phanerochaete carnosa (strain HHB-10118-sp)</name>
    <name type="common">White-rot fungus</name>
    <name type="synonym">Peniophora carnosa</name>
    <dbReference type="NCBI Taxonomy" id="650164"/>
    <lineage>
        <taxon>Eukaryota</taxon>
        <taxon>Fungi</taxon>
        <taxon>Dikarya</taxon>
        <taxon>Basidiomycota</taxon>
        <taxon>Agaricomycotina</taxon>
        <taxon>Agaricomycetes</taxon>
        <taxon>Polyporales</taxon>
        <taxon>Phanerochaetaceae</taxon>
        <taxon>Phanerochaete</taxon>
    </lineage>
</organism>
<feature type="region of interest" description="Disordered" evidence="1">
    <location>
        <begin position="188"/>
        <end position="279"/>
    </location>
</feature>
<dbReference type="Gene3D" id="3.30.710.10">
    <property type="entry name" value="Potassium Channel Kv1.1, Chain A"/>
    <property type="match status" value="1"/>
</dbReference>
<evidence type="ECO:0000313" key="3">
    <source>
        <dbReference type="EMBL" id="EKM49665.1"/>
    </source>
</evidence>
<sequence length="833" mass="92372">MNNYQAMLSILDGKCQERSLSGRDVPNTLWDVMLACWRFEPSRRADALTVQRQLEGVDLSGYVEPLPPSNPGVSTSTDSLPSSESAPTPLDAAVFNKSLPPPPTEDSAASTAGEPPLSPLLVLTVSNLPMPGRSSTWRHPSGDGVIQVNSKDADYTPPSTPEEIDVAANGSCNKELSQEYWRLEPSKSADALTTQSQLEAGDPSSPPAPDTDISADSSPSSELTPTPPGTKGFSKELPPLPAANSATSTADRLQVSSTPSTSRRISISHMPDHSLTWPPLTPNDSTVGLSTPPMTYIFHVPDYIPARPSSSVPQGHSPLLVDAAVARSTETWSQDLRGLFEHAKDYYPNVVWRIADGSIAKVWGHSAIVWARVPLALQERYFPWILPSTPTASPVRINITGNKGDAFERLFHNKYRGITHIEGDLRDMLRQDLLSMWRCHLHSDIRIAIVATGFPDSSEKQTDTVMLPAHRFMLASRSSYFHEQLRKIERVSGEFTLNLPSPPFTSLSIYFILGWIYTGTLAFSDQQWDLAIAFDIMRCAMYLHIDALYDEIQARVVMDMMHGFFYPFLLFSEYDSITGNAWGAVGCKCIPCMQRAPRILDFSLEDDVKNSYLERGARRALTAYFGEGWCTTEFVHLSPETRLSILEELTKHMTPLNVFPLLYSFHAGIKKIEGVEEPWADVSRELLLTAASKISQVLCDQSAECFQQEKWLDLMDAYGEDVERDKKLGQITSAIRRGLNDSNASKLYQSMLSHPGATPYVRTQVEQTAEGILGWVCSLLKSSGKRLNALRAGVDTSDEELFHLLNQSFAVKNNKARRRFGRSKVSREDAKIP</sequence>
<dbReference type="CDD" id="cd18186">
    <property type="entry name" value="BTB_POZ_ZBTB_KLHL-like"/>
    <property type="match status" value="1"/>
</dbReference>
<reference evidence="3 4" key="1">
    <citation type="journal article" date="2012" name="BMC Genomics">
        <title>Comparative genomics of the white-rot fungi, Phanerochaete carnosa and P. chrysosporium, to elucidate the genetic basis of the distinct wood types they colonize.</title>
        <authorList>
            <person name="Suzuki H."/>
            <person name="MacDonald J."/>
            <person name="Syed K."/>
            <person name="Salamov A."/>
            <person name="Hori C."/>
            <person name="Aerts A."/>
            <person name="Henrissat B."/>
            <person name="Wiebenga A."/>
            <person name="vanKuyk P.A."/>
            <person name="Barry K."/>
            <person name="Lindquist E."/>
            <person name="LaButti K."/>
            <person name="Lapidus A."/>
            <person name="Lucas S."/>
            <person name="Coutinho P."/>
            <person name="Gong Y."/>
            <person name="Samejima M."/>
            <person name="Mahadevan R."/>
            <person name="Abou-Zaid M."/>
            <person name="de Vries R.P."/>
            <person name="Igarashi K."/>
            <person name="Yadav J.S."/>
            <person name="Grigoriev I.V."/>
            <person name="Master E.R."/>
        </authorList>
    </citation>
    <scope>NUCLEOTIDE SEQUENCE [LARGE SCALE GENOMIC DNA]</scope>
    <source>
        <strain evidence="3 4">HHB-10118-sp</strain>
    </source>
</reference>
<dbReference type="GeneID" id="18919769"/>
<dbReference type="InterPro" id="IPR011333">
    <property type="entry name" value="SKP1/BTB/POZ_sf"/>
</dbReference>
<dbReference type="InParanoid" id="K5VSB1"/>
<name>K5VSB1_PHACS</name>
<dbReference type="HOGENOM" id="CLU_394881_0_0_1"/>
<keyword evidence="4" id="KW-1185">Reference proteome</keyword>
<protein>
    <recommendedName>
        <fullName evidence="2">BTB domain-containing protein</fullName>
    </recommendedName>
</protein>
<dbReference type="KEGG" id="pco:PHACADRAFT_33234"/>
<dbReference type="OrthoDB" id="2130750at2759"/>